<protein>
    <submittedName>
        <fullName evidence="1">Uncharacterized protein</fullName>
    </submittedName>
</protein>
<dbReference type="EMBL" id="UINC01153274">
    <property type="protein sequence ID" value="SVD47901.1"/>
    <property type="molecule type" value="Genomic_DNA"/>
</dbReference>
<feature type="non-terminal residue" evidence="1">
    <location>
        <position position="31"/>
    </location>
</feature>
<proteinExistence type="predicted"/>
<sequence length="31" mass="3724">MEVFFNLYFWVKVEGDSQIEDCLDWLISSPL</sequence>
<gene>
    <name evidence="1" type="ORF">METZ01_LOCUS400755</name>
</gene>
<evidence type="ECO:0000313" key="1">
    <source>
        <dbReference type="EMBL" id="SVD47901.1"/>
    </source>
</evidence>
<accession>A0A382VPP8</accession>
<organism evidence="1">
    <name type="scientific">marine metagenome</name>
    <dbReference type="NCBI Taxonomy" id="408172"/>
    <lineage>
        <taxon>unclassified sequences</taxon>
        <taxon>metagenomes</taxon>
        <taxon>ecological metagenomes</taxon>
    </lineage>
</organism>
<reference evidence="1" key="1">
    <citation type="submission" date="2018-05" db="EMBL/GenBank/DDBJ databases">
        <authorList>
            <person name="Lanie J.A."/>
            <person name="Ng W.-L."/>
            <person name="Kazmierczak K.M."/>
            <person name="Andrzejewski T.M."/>
            <person name="Davidsen T.M."/>
            <person name="Wayne K.J."/>
            <person name="Tettelin H."/>
            <person name="Glass J.I."/>
            <person name="Rusch D."/>
            <person name="Podicherti R."/>
            <person name="Tsui H.-C.T."/>
            <person name="Winkler M.E."/>
        </authorList>
    </citation>
    <scope>NUCLEOTIDE SEQUENCE</scope>
</reference>
<name>A0A382VPP8_9ZZZZ</name>
<dbReference type="AlphaFoldDB" id="A0A382VPP8"/>